<reference evidence="1 2" key="1">
    <citation type="submission" date="2019-08" db="EMBL/GenBank/DDBJ databases">
        <title>The genome of the soybean aphid Biotype 1, its phylome, world population structure and adaptation to the North American continent.</title>
        <authorList>
            <person name="Giordano R."/>
            <person name="Donthu R.K."/>
            <person name="Hernandez A.G."/>
            <person name="Wright C.L."/>
            <person name="Zimin A.V."/>
        </authorList>
    </citation>
    <scope>NUCLEOTIDE SEQUENCE [LARGE SCALE GENOMIC DNA]</scope>
    <source>
        <tissue evidence="1">Whole aphids</tissue>
    </source>
</reference>
<gene>
    <name evidence="1" type="ORF">AGLY_009776</name>
</gene>
<sequence length="192" mass="22035">MMIHTTPYAQHLYILTFKYLYFNYKRIFVLKKYIVLNKEYTTLDKIISIYSFEHSGMELNLDENVVWTQHLYFICYVPSSINLLNILASSYLSKVVGIKQRHNSTEFVVKSCFKFGKVDSRSKWWAKISERRDTSQQPVAVVDGADRILVPRPLVARTCTMVRLYTCTGQPAVRILAAEIAVATVAAVPVLA</sequence>
<evidence type="ECO:0000313" key="1">
    <source>
        <dbReference type="EMBL" id="KAE9532695.1"/>
    </source>
</evidence>
<evidence type="ECO:0000313" key="2">
    <source>
        <dbReference type="Proteomes" id="UP000475862"/>
    </source>
</evidence>
<organism evidence="1 2">
    <name type="scientific">Aphis glycines</name>
    <name type="common">Soybean aphid</name>
    <dbReference type="NCBI Taxonomy" id="307491"/>
    <lineage>
        <taxon>Eukaryota</taxon>
        <taxon>Metazoa</taxon>
        <taxon>Ecdysozoa</taxon>
        <taxon>Arthropoda</taxon>
        <taxon>Hexapoda</taxon>
        <taxon>Insecta</taxon>
        <taxon>Pterygota</taxon>
        <taxon>Neoptera</taxon>
        <taxon>Paraneoptera</taxon>
        <taxon>Hemiptera</taxon>
        <taxon>Sternorrhyncha</taxon>
        <taxon>Aphidomorpha</taxon>
        <taxon>Aphidoidea</taxon>
        <taxon>Aphididae</taxon>
        <taxon>Aphidini</taxon>
        <taxon>Aphis</taxon>
        <taxon>Aphis</taxon>
    </lineage>
</organism>
<dbReference type="EMBL" id="VYZN01000038">
    <property type="protein sequence ID" value="KAE9532695.1"/>
    <property type="molecule type" value="Genomic_DNA"/>
</dbReference>
<keyword evidence="2" id="KW-1185">Reference proteome</keyword>
<name>A0A6G0TI35_APHGL</name>
<proteinExistence type="predicted"/>
<protein>
    <submittedName>
        <fullName evidence="1">Uncharacterized protein</fullName>
    </submittedName>
</protein>
<comment type="caution">
    <text evidence="1">The sequence shown here is derived from an EMBL/GenBank/DDBJ whole genome shotgun (WGS) entry which is preliminary data.</text>
</comment>
<dbReference type="Proteomes" id="UP000475862">
    <property type="component" value="Unassembled WGS sequence"/>
</dbReference>
<accession>A0A6G0TI35</accession>
<dbReference type="AlphaFoldDB" id="A0A6G0TI35"/>